<evidence type="ECO:0000313" key="1">
    <source>
        <dbReference type="EMBL" id="MBA4464266.1"/>
    </source>
</evidence>
<dbReference type="EMBL" id="JACEMX010000172">
    <property type="protein sequence ID" value="MBA4464266.1"/>
    <property type="molecule type" value="Genomic_DNA"/>
</dbReference>
<protein>
    <submittedName>
        <fullName evidence="1">Uncharacterized protein</fullName>
    </submittedName>
</protein>
<reference evidence="1 2" key="1">
    <citation type="journal article" date="2020" name="Appl. Environ. Microbiol.">
        <title>Genomic Characteristics of a Novel Species of Ammonia-Oxidizing Archaea from the Jiulong River Estuary.</title>
        <authorList>
            <person name="Zou D."/>
            <person name="Wan R."/>
            <person name="Han L."/>
            <person name="Xu M.N."/>
            <person name="Liu Y."/>
            <person name="Liu H."/>
            <person name="Kao S.J."/>
            <person name="Li M."/>
        </authorList>
    </citation>
    <scope>NUCLEOTIDE SEQUENCE [LARGE SCALE GENOMIC DNA]</scope>
    <source>
        <strain evidence="1">S2bin1</strain>
    </source>
</reference>
<proteinExistence type="predicted"/>
<gene>
    <name evidence="1" type="ORF">H2B01_08850</name>
</gene>
<sequence length="150" mass="17526">MKKFKEFRVGDKFFSTCSISEDELDEYFRFSRVKNAFLEDYGSKKQQMVSGRAALSRMEGEFTRLNQIYGNHIIFIGTDGDPDWENRSTRFLKPLHTDDVLKLQYTISGKEDIDDDYGKISVDFKGTNQDGETVLVSRKNLYRIKKEPPR</sequence>
<name>A0AC60WAV5_9ARCH</name>
<dbReference type="Proteomes" id="UP000591542">
    <property type="component" value="Unassembled WGS sequence"/>
</dbReference>
<evidence type="ECO:0000313" key="2">
    <source>
        <dbReference type="Proteomes" id="UP000591542"/>
    </source>
</evidence>
<accession>A0AC60WAV5</accession>
<organism evidence="1 2">
    <name type="scientific">Candidatus Nitrosomaritimum aestuariumsis</name>
    <dbReference type="NCBI Taxonomy" id="3342354"/>
    <lineage>
        <taxon>Archaea</taxon>
        <taxon>Nitrososphaerota</taxon>
        <taxon>Nitrososphaeria</taxon>
        <taxon>Nitrosopumilales</taxon>
        <taxon>Nitrosopumilaceae</taxon>
        <taxon>Candidatus Nitrosomaritimum</taxon>
    </lineage>
</organism>
<comment type="caution">
    <text evidence="1">The sequence shown here is derived from an EMBL/GenBank/DDBJ whole genome shotgun (WGS) entry which is preliminary data.</text>
</comment>